<evidence type="ECO:0008006" key="3">
    <source>
        <dbReference type="Google" id="ProtNLM"/>
    </source>
</evidence>
<dbReference type="HOGENOM" id="CLU_077247_1_0_5"/>
<proteinExistence type="predicted"/>
<protein>
    <recommendedName>
        <fullName evidence="3">ASCH domain-containing protein</fullName>
    </recommendedName>
</protein>
<dbReference type="OrthoDB" id="72471at2"/>
<accession>E6VFK8</accession>
<reference evidence="1" key="1">
    <citation type="submission" date="2010-12" db="EMBL/GenBank/DDBJ databases">
        <title>Complete sequence of Rhodopseudomonas palustris DX-1.</title>
        <authorList>
            <consortium name="US DOE Joint Genome Institute"/>
            <person name="Lucas S."/>
            <person name="Copeland A."/>
            <person name="Lapidus A."/>
            <person name="Cheng J.-F."/>
            <person name="Goodwin L."/>
            <person name="Pitluck S."/>
            <person name="Misra M."/>
            <person name="Chertkov O."/>
            <person name="Detter J.C."/>
            <person name="Han C."/>
            <person name="Tapia R."/>
            <person name="Land M."/>
            <person name="Hauser L."/>
            <person name="Kyrpides N."/>
            <person name="Ivanova N."/>
            <person name="Ovchinnikova G."/>
            <person name="Logan B."/>
            <person name="Oda Y."/>
            <person name="Harwood C."/>
            <person name="Woyke T."/>
        </authorList>
    </citation>
    <scope>NUCLEOTIDE SEQUENCE [LARGE SCALE GENOMIC DNA]</scope>
    <source>
        <strain evidence="1">DX-1</strain>
    </source>
</reference>
<sequence>MADYPIIFSAPMVCALLDGRKTMTRRIAWRESKRQAGVFSDPKDREARPSPWQKVRPGDRLWVRENFARVGTTDPGFFVRQADYPDCASQYGFDGVPPPKEVGYKWTPSIHMPRRLSRLTLIVTAAKIERLQAINKEDVISEGVTERDGFPIKDVFAGWHEPFAALWCSLHGSDAWDANPEVVALSFRVVRGNIDSTEALAA</sequence>
<evidence type="ECO:0000313" key="2">
    <source>
        <dbReference type="Proteomes" id="UP000001402"/>
    </source>
</evidence>
<dbReference type="eggNOG" id="ENOG5032T0P">
    <property type="taxonomic scope" value="Bacteria"/>
</dbReference>
<dbReference type="EMBL" id="CP002418">
    <property type="protein sequence ID" value="ADU44100.1"/>
    <property type="molecule type" value="Genomic_DNA"/>
</dbReference>
<dbReference type="Proteomes" id="UP000001402">
    <property type="component" value="Chromosome"/>
</dbReference>
<gene>
    <name evidence="1" type="ordered locus">Rpdx1_2509</name>
</gene>
<dbReference type="BioCyc" id="RPAL652103:RPDX1_RS12335-MONOMER"/>
<dbReference type="AlphaFoldDB" id="E6VFK8"/>
<evidence type="ECO:0000313" key="1">
    <source>
        <dbReference type="EMBL" id="ADU44100.1"/>
    </source>
</evidence>
<name>E6VFK8_RHOPX</name>
<dbReference type="STRING" id="652103.Rpdx1_2509"/>
<dbReference type="KEGG" id="rpx:Rpdx1_2509"/>
<organism evidence="1 2">
    <name type="scientific">Rhodopseudomonas palustris (strain DX-1)</name>
    <dbReference type="NCBI Taxonomy" id="652103"/>
    <lineage>
        <taxon>Bacteria</taxon>
        <taxon>Pseudomonadati</taxon>
        <taxon>Pseudomonadota</taxon>
        <taxon>Alphaproteobacteria</taxon>
        <taxon>Hyphomicrobiales</taxon>
        <taxon>Nitrobacteraceae</taxon>
        <taxon>Rhodopseudomonas</taxon>
    </lineage>
</organism>